<comment type="similarity">
    <text evidence="1">Belongs to the ARG7 family.</text>
</comment>
<accession>A0A834GW96</accession>
<gene>
    <name evidence="2" type="ORF">RHSIM_Rhsim05G0002600</name>
</gene>
<comment type="caution">
    <text evidence="2">The sequence shown here is derived from an EMBL/GenBank/DDBJ whole genome shotgun (WGS) entry which is preliminary data.</text>
</comment>
<dbReference type="Pfam" id="PF02519">
    <property type="entry name" value="Auxin_inducible"/>
    <property type="match status" value="1"/>
</dbReference>
<protein>
    <submittedName>
        <fullName evidence="2">Uncharacterized protein</fullName>
    </submittedName>
</protein>
<name>A0A834GW96_RHOSS</name>
<evidence type="ECO:0000313" key="2">
    <source>
        <dbReference type="EMBL" id="KAF7142409.1"/>
    </source>
</evidence>
<reference evidence="2" key="1">
    <citation type="submission" date="2019-11" db="EMBL/GenBank/DDBJ databases">
        <authorList>
            <person name="Liu Y."/>
            <person name="Hou J."/>
            <person name="Li T.-Q."/>
            <person name="Guan C.-H."/>
            <person name="Wu X."/>
            <person name="Wu H.-Z."/>
            <person name="Ling F."/>
            <person name="Zhang R."/>
            <person name="Shi X.-G."/>
            <person name="Ren J.-P."/>
            <person name="Chen E.-F."/>
            <person name="Sun J.-M."/>
        </authorList>
    </citation>
    <scope>NUCLEOTIDE SEQUENCE</scope>
    <source>
        <strain evidence="2">Adult_tree_wgs_1</strain>
        <tissue evidence="2">Leaves</tissue>
    </source>
</reference>
<organism evidence="2 3">
    <name type="scientific">Rhododendron simsii</name>
    <name type="common">Sims's rhododendron</name>
    <dbReference type="NCBI Taxonomy" id="118357"/>
    <lineage>
        <taxon>Eukaryota</taxon>
        <taxon>Viridiplantae</taxon>
        <taxon>Streptophyta</taxon>
        <taxon>Embryophyta</taxon>
        <taxon>Tracheophyta</taxon>
        <taxon>Spermatophyta</taxon>
        <taxon>Magnoliopsida</taxon>
        <taxon>eudicotyledons</taxon>
        <taxon>Gunneridae</taxon>
        <taxon>Pentapetalae</taxon>
        <taxon>asterids</taxon>
        <taxon>Ericales</taxon>
        <taxon>Ericaceae</taxon>
        <taxon>Ericoideae</taxon>
        <taxon>Rhodoreae</taxon>
        <taxon>Rhododendron</taxon>
    </lineage>
</organism>
<sequence length="146" mass="16111">MAKGGKLTKLKSVLKKWNSFSSMLGRTTNGTSIVAAASRSSSSSSSSDSYNYDTRNNNIITRKNLHPVYVGKSRRRYLVSSEVVENPVFRELVEKSGSGKNVEGGESGVNLVGCEVVMFEHLLWMLENGDPQPESLDNFVEYYSCS</sequence>
<evidence type="ECO:0000313" key="3">
    <source>
        <dbReference type="Proteomes" id="UP000626092"/>
    </source>
</evidence>
<dbReference type="InterPro" id="IPR003676">
    <property type="entry name" value="SAUR_fam"/>
</dbReference>
<dbReference type="OrthoDB" id="1924524at2759"/>
<dbReference type="PANTHER" id="PTHR35296:SF8">
    <property type="entry name" value="SMALL AUXIN-UP RNA-RELATED"/>
    <property type="match status" value="1"/>
</dbReference>
<evidence type="ECO:0000256" key="1">
    <source>
        <dbReference type="ARBA" id="ARBA00006974"/>
    </source>
</evidence>
<keyword evidence="3" id="KW-1185">Reference proteome</keyword>
<dbReference type="EMBL" id="WJXA01000005">
    <property type="protein sequence ID" value="KAF7142409.1"/>
    <property type="molecule type" value="Genomic_DNA"/>
</dbReference>
<dbReference type="Proteomes" id="UP000626092">
    <property type="component" value="Unassembled WGS sequence"/>
</dbReference>
<proteinExistence type="inferred from homology"/>
<dbReference type="PANTHER" id="PTHR35296">
    <property type="entry name" value="EXPRESSED PROTEIN"/>
    <property type="match status" value="1"/>
</dbReference>
<dbReference type="AlphaFoldDB" id="A0A834GW96"/>
<dbReference type="GO" id="GO:0009733">
    <property type="term" value="P:response to auxin"/>
    <property type="evidence" value="ECO:0007669"/>
    <property type="project" value="InterPro"/>
</dbReference>